<accession>A0A2M8EX47</accession>
<dbReference type="AlphaFoldDB" id="A0A2M8EX47"/>
<dbReference type="GO" id="GO:0005886">
    <property type="term" value="C:plasma membrane"/>
    <property type="evidence" value="ECO:0007669"/>
    <property type="project" value="InterPro"/>
</dbReference>
<evidence type="ECO:0000256" key="7">
    <source>
        <dbReference type="SAM" id="Phobius"/>
    </source>
</evidence>
<evidence type="ECO:0000256" key="3">
    <source>
        <dbReference type="ARBA" id="ARBA00022679"/>
    </source>
</evidence>
<feature type="transmembrane region" description="Helical" evidence="7">
    <location>
        <begin position="118"/>
        <end position="139"/>
    </location>
</feature>
<reference evidence="9" key="1">
    <citation type="submission" date="2017-09" db="EMBL/GenBank/DDBJ databases">
        <title>Depth-based differentiation of microbial function through sediment-hosted aquifers and enrichment of novel symbionts in the deep terrestrial subsurface.</title>
        <authorList>
            <person name="Probst A.J."/>
            <person name="Ladd B."/>
            <person name="Jarett J.K."/>
            <person name="Geller-Mcgrath D.E."/>
            <person name="Sieber C.M.K."/>
            <person name="Emerson J.B."/>
            <person name="Anantharaman K."/>
            <person name="Thomas B.C."/>
            <person name="Malmstrom R."/>
            <person name="Stieglmeier M."/>
            <person name="Klingl A."/>
            <person name="Woyke T."/>
            <person name="Ryan C.M."/>
            <person name="Banfield J.F."/>
        </authorList>
    </citation>
    <scope>NUCLEOTIDE SEQUENCE [LARGE SCALE GENOMIC DNA]</scope>
</reference>
<evidence type="ECO:0000256" key="6">
    <source>
        <dbReference type="ARBA" id="ARBA00023136"/>
    </source>
</evidence>
<keyword evidence="2" id="KW-1003">Cell membrane</keyword>
<feature type="transmembrane region" description="Helical" evidence="7">
    <location>
        <begin position="159"/>
        <end position="182"/>
    </location>
</feature>
<dbReference type="Proteomes" id="UP000231383">
    <property type="component" value="Unassembled WGS sequence"/>
</dbReference>
<organism evidence="8 9">
    <name type="scientific">Candidatus Roizmanbacteria bacterium CG_4_9_14_0_2_um_filter_39_13</name>
    <dbReference type="NCBI Taxonomy" id="1974839"/>
    <lineage>
        <taxon>Bacteria</taxon>
        <taxon>Candidatus Roizmaniibacteriota</taxon>
    </lineage>
</organism>
<evidence type="ECO:0000256" key="1">
    <source>
        <dbReference type="ARBA" id="ARBA00007150"/>
    </source>
</evidence>
<keyword evidence="4 7" id="KW-0812">Transmembrane</keyword>
<dbReference type="GO" id="GO:0008961">
    <property type="term" value="F:phosphatidylglycerol-prolipoprotein diacylglyceryl transferase activity"/>
    <property type="evidence" value="ECO:0007669"/>
    <property type="project" value="InterPro"/>
</dbReference>
<keyword evidence="6 7" id="KW-0472">Membrane</keyword>
<evidence type="ECO:0000313" key="8">
    <source>
        <dbReference type="EMBL" id="PJC30456.1"/>
    </source>
</evidence>
<dbReference type="PANTHER" id="PTHR30589">
    <property type="entry name" value="PROLIPOPROTEIN DIACYLGLYCERYL TRANSFERASE"/>
    <property type="match status" value="1"/>
</dbReference>
<proteinExistence type="inferred from homology"/>
<evidence type="ECO:0000256" key="4">
    <source>
        <dbReference type="ARBA" id="ARBA00022692"/>
    </source>
</evidence>
<evidence type="ECO:0000313" key="9">
    <source>
        <dbReference type="Proteomes" id="UP000231383"/>
    </source>
</evidence>
<dbReference type="InterPro" id="IPR001640">
    <property type="entry name" value="Lgt"/>
</dbReference>
<name>A0A2M8EX47_9BACT</name>
<feature type="transmembrane region" description="Helical" evidence="7">
    <location>
        <begin position="222"/>
        <end position="245"/>
    </location>
</feature>
<feature type="transmembrane region" description="Helical" evidence="7">
    <location>
        <begin position="194"/>
        <end position="210"/>
    </location>
</feature>
<keyword evidence="5 7" id="KW-1133">Transmembrane helix</keyword>
<evidence type="ECO:0000256" key="5">
    <source>
        <dbReference type="ARBA" id="ARBA00022989"/>
    </source>
</evidence>
<feature type="transmembrane region" description="Helical" evidence="7">
    <location>
        <begin position="12"/>
        <end position="32"/>
    </location>
</feature>
<dbReference type="Pfam" id="PF01790">
    <property type="entry name" value="LGT"/>
    <property type="match status" value="1"/>
</dbReference>
<feature type="transmembrane region" description="Helical" evidence="7">
    <location>
        <begin position="44"/>
        <end position="67"/>
    </location>
</feature>
<comment type="caution">
    <text evidence="8">The sequence shown here is derived from an EMBL/GenBank/DDBJ whole genome shotgun (WGS) entry which is preliminary data.</text>
</comment>
<sequence length="262" mass="30495">MLPVLLDFGFLKIYTLGVFLVLAFFWGCFFVWKNIALTSYKEDEIFDGLFFSLFGGLFVGRLMYVAFHFSDFGVDVLKFILINGYPGMHFIGFTIGFLVFNYIFLLGKKISFLKYVDYIIPSFFLALAIGKLGSFFSGAEVGSQTKFFLSLAYPHLDGARHLTSLYESIVFFLGSYITYKYIFLIRKEKLHEGFNLVFFVWYFSLVQFIFDPIKAFRTTTQYVSVEMIVSGVLLLTGSIYFIYYFRKLIVLRVQSLFRKKND</sequence>
<keyword evidence="3" id="KW-0808">Transferase</keyword>
<protein>
    <recommendedName>
        <fullName evidence="10">Prolipoprotein diacylglyceryl transferase</fullName>
    </recommendedName>
</protein>
<evidence type="ECO:0000256" key="2">
    <source>
        <dbReference type="ARBA" id="ARBA00022475"/>
    </source>
</evidence>
<gene>
    <name evidence="8" type="ORF">CO051_05580</name>
</gene>
<dbReference type="EMBL" id="PFSC01000143">
    <property type="protein sequence ID" value="PJC30456.1"/>
    <property type="molecule type" value="Genomic_DNA"/>
</dbReference>
<evidence type="ECO:0008006" key="10">
    <source>
        <dbReference type="Google" id="ProtNLM"/>
    </source>
</evidence>
<dbReference type="PANTHER" id="PTHR30589:SF0">
    <property type="entry name" value="PHOSPHATIDYLGLYCEROL--PROLIPOPROTEIN DIACYLGLYCERYL TRANSFERASE"/>
    <property type="match status" value="1"/>
</dbReference>
<dbReference type="GO" id="GO:0042158">
    <property type="term" value="P:lipoprotein biosynthetic process"/>
    <property type="evidence" value="ECO:0007669"/>
    <property type="project" value="InterPro"/>
</dbReference>
<feature type="transmembrane region" description="Helical" evidence="7">
    <location>
        <begin position="87"/>
        <end position="106"/>
    </location>
</feature>
<comment type="similarity">
    <text evidence="1">Belongs to the Lgt family.</text>
</comment>